<sequence>MFLNNRNFGHVQSIYYTEMAKMYIMIMLIIFIVFSGIYYFYYLPKNQGKKWKFNQWKLQKGKKEQLKINYGIIFGLVMLSPVFLVGSIENIFGLIGGVLFTATFPALIVDSLYAAYYIHKHPEYE</sequence>
<evidence type="ECO:0000313" key="2">
    <source>
        <dbReference type="EMBL" id="KLL35336.1"/>
    </source>
</evidence>
<protein>
    <recommendedName>
        <fullName evidence="6">DUF3784 domain-containing protein</fullName>
    </recommendedName>
</protein>
<feature type="transmembrane region" description="Helical" evidence="1">
    <location>
        <begin position="94"/>
        <end position="118"/>
    </location>
</feature>
<proteinExistence type="predicted"/>
<dbReference type="AlphaFoldDB" id="A0A387KEF9"/>
<dbReference type="RefSeq" id="WP_000479582.1">
    <property type="nucleotide sequence ID" value="NZ_AP018935.1"/>
</dbReference>
<evidence type="ECO:0000313" key="4">
    <source>
        <dbReference type="Proteomes" id="UP000035346"/>
    </source>
</evidence>
<keyword evidence="1" id="KW-1133">Transmembrane helix</keyword>
<organism evidence="3 5">
    <name type="scientific">Streptococcus agalactiae</name>
    <dbReference type="NCBI Taxonomy" id="1311"/>
    <lineage>
        <taxon>Bacteria</taxon>
        <taxon>Bacillati</taxon>
        <taxon>Bacillota</taxon>
        <taxon>Bacilli</taxon>
        <taxon>Lactobacillales</taxon>
        <taxon>Streptococcaceae</taxon>
        <taxon>Streptococcus</taxon>
    </lineage>
</organism>
<reference evidence="2 4" key="1">
    <citation type="journal article" date="2015" name="PLoS ONE">
        <title>Genomic analysis reveals the molecular basis for capsule loss in the group B streptococcus population.</title>
        <authorList>
            <consortium name="DEVANI Consortium"/>
            <person name="Rosini R."/>
            <person name="Campisi E."/>
            <person name="De Chiara M."/>
            <person name="Tettelin H."/>
            <person name="Rinaudo D."/>
            <person name="Toniolo C."/>
            <person name="Metruccio M."/>
            <person name="Guidotti S."/>
            <person name="Sorensen U.B."/>
            <person name="Kilian M."/>
            <person name="Ramirez M."/>
            <person name="Janulczyk R."/>
            <person name="Donati C."/>
            <person name="Grandi G."/>
            <person name="Margarit I."/>
        </authorList>
    </citation>
    <scope>NUCLEOTIDE SEQUENCE [LARGE SCALE GENOMIC DNA]</scope>
    <source>
        <strain evidence="2 4">DK-B-USS-215</strain>
    </source>
</reference>
<reference evidence="3 5" key="2">
    <citation type="journal article" date="2018" name="Emerg. Microbes Infect.">
        <title>Phenotypic and molecular analysis of nontypeable Group B streptococci: identification of cps2a and hybrid cps2a/cps5 Group B streptococcal capsule gene clusters.</title>
        <authorList>
            <person name="Alhhazmi A."/>
            <person name="Tyrrell G.J."/>
        </authorList>
    </citation>
    <scope>NUCLEOTIDE SEQUENCE [LARGE SCALE GENOMIC DNA]</scope>
    <source>
        <strain evidence="3 5">PLGBS17</strain>
    </source>
</reference>
<dbReference type="EMBL" id="QHGZ01000252">
    <property type="protein sequence ID" value="RDY74983.1"/>
    <property type="molecule type" value="Genomic_DNA"/>
</dbReference>
<evidence type="ECO:0000313" key="5">
    <source>
        <dbReference type="Proteomes" id="UP000256718"/>
    </source>
</evidence>
<dbReference type="EMBL" id="LBKL01000098">
    <property type="protein sequence ID" value="KLL35336.1"/>
    <property type="molecule type" value="Genomic_DNA"/>
</dbReference>
<evidence type="ECO:0008006" key="6">
    <source>
        <dbReference type="Google" id="ProtNLM"/>
    </source>
</evidence>
<dbReference type="OMA" id="WLCIDIL"/>
<accession>A0A387KEF9</accession>
<gene>
    <name evidence="3" type="ORF">C4618_12605</name>
    <name evidence="2" type="ORF">WA04_10775</name>
</gene>
<keyword evidence="1" id="KW-0812">Transmembrane</keyword>
<dbReference type="Proteomes" id="UP000035346">
    <property type="component" value="Unassembled WGS sequence"/>
</dbReference>
<comment type="caution">
    <text evidence="3">The sequence shown here is derived from an EMBL/GenBank/DDBJ whole genome shotgun (WGS) entry which is preliminary data.</text>
</comment>
<name>A0A387KEF9_STRAG</name>
<evidence type="ECO:0000313" key="3">
    <source>
        <dbReference type="EMBL" id="RDY74983.1"/>
    </source>
</evidence>
<keyword evidence="1" id="KW-0472">Membrane</keyword>
<dbReference type="Proteomes" id="UP000256718">
    <property type="component" value="Unassembled WGS sequence"/>
</dbReference>
<evidence type="ECO:0000256" key="1">
    <source>
        <dbReference type="SAM" id="Phobius"/>
    </source>
</evidence>
<feature type="transmembrane region" description="Helical" evidence="1">
    <location>
        <begin position="68"/>
        <end position="88"/>
    </location>
</feature>
<feature type="transmembrane region" description="Helical" evidence="1">
    <location>
        <begin position="20"/>
        <end position="42"/>
    </location>
</feature>